<accession>A0A0E9WCQ3</accession>
<sequence>MGFETYGLTEQIDYCGISLDSRIWDRCPAPHITESNSLTLKGSNGQQSRRLTHTAHGNHPCTVKSLCV</sequence>
<reference evidence="1" key="1">
    <citation type="submission" date="2014-11" db="EMBL/GenBank/DDBJ databases">
        <authorList>
            <person name="Amaro Gonzalez C."/>
        </authorList>
    </citation>
    <scope>NUCLEOTIDE SEQUENCE</scope>
</reference>
<reference evidence="1" key="2">
    <citation type="journal article" date="2015" name="Fish Shellfish Immunol.">
        <title>Early steps in the European eel (Anguilla anguilla)-Vibrio vulnificus interaction in the gills: Role of the RtxA13 toxin.</title>
        <authorList>
            <person name="Callol A."/>
            <person name="Pajuelo D."/>
            <person name="Ebbesson L."/>
            <person name="Teles M."/>
            <person name="MacKenzie S."/>
            <person name="Amaro C."/>
        </authorList>
    </citation>
    <scope>NUCLEOTIDE SEQUENCE</scope>
</reference>
<dbReference type="EMBL" id="GBXM01021247">
    <property type="protein sequence ID" value="JAH87330.1"/>
    <property type="molecule type" value="Transcribed_RNA"/>
</dbReference>
<organism evidence="1">
    <name type="scientific">Anguilla anguilla</name>
    <name type="common">European freshwater eel</name>
    <name type="synonym">Muraena anguilla</name>
    <dbReference type="NCBI Taxonomy" id="7936"/>
    <lineage>
        <taxon>Eukaryota</taxon>
        <taxon>Metazoa</taxon>
        <taxon>Chordata</taxon>
        <taxon>Craniata</taxon>
        <taxon>Vertebrata</taxon>
        <taxon>Euteleostomi</taxon>
        <taxon>Actinopterygii</taxon>
        <taxon>Neopterygii</taxon>
        <taxon>Teleostei</taxon>
        <taxon>Anguilliformes</taxon>
        <taxon>Anguillidae</taxon>
        <taxon>Anguilla</taxon>
    </lineage>
</organism>
<proteinExistence type="predicted"/>
<name>A0A0E9WCQ3_ANGAN</name>
<dbReference type="AlphaFoldDB" id="A0A0E9WCQ3"/>
<protein>
    <submittedName>
        <fullName evidence="1">Uncharacterized protein</fullName>
    </submittedName>
</protein>
<evidence type="ECO:0000313" key="1">
    <source>
        <dbReference type="EMBL" id="JAH87330.1"/>
    </source>
</evidence>